<feature type="transmembrane region" description="Helical" evidence="1">
    <location>
        <begin position="66"/>
        <end position="86"/>
    </location>
</feature>
<reference evidence="2 3" key="1">
    <citation type="submission" date="2016-05" db="EMBL/GenBank/DDBJ databases">
        <title>Whole genome sequencing of Tetragenococcus halophilus subsp. halophilus NISL 7118.</title>
        <authorList>
            <person name="Shiwa Y."/>
            <person name="Nishimura I."/>
            <person name="Yoshikawa H."/>
            <person name="Koyama Y."/>
            <person name="Oguma T."/>
        </authorList>
    </citation>
    <scope>NUCLEOTIDE SEQUENCE [LARGE SCALE GENOMIC DNA]</scope>
    <source>
        <strain evidence="2 3">NISL 7118</strain>
    </source>
</reference>
<feature type="transmembrane region" description="Helical" evidence="1">
    <location>
        <begin position="40"/>
        <end position="60"/>
    </location>
</feature>
<comment type="caution">
    <text evidence="2">The sequence shown here is derived from an EMBL/GenBank/DDBJ whole genome shotgun (WGS) entry which is preliminary data.</text>
</comment>
<organism evidence="2 3">
    <name type="scientific">Tetragenococcus halophilus subsp. halophilus</name>
    <dbReference type="NCBI Taxonomy" id="1513897"/>
    <lineage>
        <taxon>Bacteria</taxon>
        <taxon>Bacillati</taxon>
        <taxon>Bacillota</taxon>
        <taxon>Bacilli</taxon>
        <taxon>Lactobacillales</taxon>
        <taxon>Enterococcaceae</taxon>
        <taxon>Tetragenococcus</taxon>
    </lineage>
</organism>
<accession>A0A2H6CS52</accession>
<sequence length="90" mass="10115">MITTLLSIMAIILVAMGVILCIKQTIFFSLITKNSQNKTFLSTFGVIFIFLGMICLLVGFFNQLEWAITFLCFMLVISGIFSFLLAKKMS</sequence>
<evidence type="ECO:0000313" key="3">
    <source>
        <dbReference type="Proteomes" id="UP000236214"/>
    </source>
</evidence>
<keyword evidence="1" id="KW-1133">Transmembrane helix</keyword>
<dbReference type="RefSeq" id="WP_061840724.1">
    <property type="nucleotide sequence ID" value="NZ_BDEB01000040.1"/>
</dbReference>
<protein>
    <submittedName>
        <fullName evidence="2">Uncharacterized protein</fullName>
    </submittedName>
</protein>
<keyword evidence="1" id="KW-0812">Transmembrane</keyword>
<dbReference type="GeneID" id="64054896"/>
<dbReference type="AlphaFoldDB" id="A0A2H6CS52"/>
<dbReference type="EMBL" id="BDEC01000022">
    <property type="protein sequence ID" value="GBD67815.1"/>
    <property type="molecule type" value="Genomic_DNA"/>
</dbReference>
<keyword evidence="1" id="KW-0472">Membrane</keyword>
<dbReference type="Proteomes" id="UP000236214">
    <property type="component" value="Unassembled WGS sequence"/>
</dbReference>
<name>A0A2H6CS52_TETHA</name>
<evidence type="ECO:0000256" key="1">
    <source>
        <dbReference type="SAM" id="Phobius"/>
    </source>
</evidence>
<gene>
    <name evidence="2" type="ORF">TEHN7118_0621</name>
</gene>
<keyword evidence="3" id="KW-1185">Reference proteome</keyword>
<evidence type="ECO:0000313" key="2">
    <source>
        <dbReference type="EMBL" id="GBD67815.1"/>
    </source>
</evidence>
<proteinExistence type="predicted"/>
<feature type="transmembrane region" description="Helical" evidence="1">
    <location>
        <begin position="6"/>
        <end position="28"/>
    </location>
</feature>